<organism evidence="1">
    <name type="scientific">viral metagenome</name>
    <dbReference type="NCBI Taxonomy" id="1070528"/>
    <lineage>
        <taxon>unclassified sequences</taxon>
        <taxon>metagenomes</taxon>
        <taxon>organismal metagenomes</taxon>
    </lineage>
</organism>
<reference evidence="1" key="1">
    <citation type="journal article" date="2020" name="Nature">
        <title>Giant virus diversity and host interactions through global metagenomics.</title>
        <authorList>
            <person name="Schulz F."/>
            <person name="Roux S."/>
            <person name="Paez-Espino D."/>
            <person name="Jungbluth S."/>
            <person name="Walsh D.A."/>
            <person name="Denef V.J."/>
            <person name="McMahon K.D."/>
            <person name="Konstantinidis K.T."/>
            <person name="Eloe-Fadrosh E.A."/>
            <person name="Kyrpides N.C."/>
            <person name="Woyke T."/>
        </authorList>
    </citation>
    <scope>NUCLEOTIDE SEQUENCE</scope>
    <source>
        <strain evidence="1">GVMAG-M-3300021964-36</strain>
    </source>
</reference>
<proteinExistence type="predicted"/>
<dbReference type="AlphaFoldDB" id="A0A6C0CSD3"/>
<accession>A0A6C0CSD3</accession>
<evidence type="ECO:0000313" key="1">
    <source>
        <dbReference type="EMBL" id="QHT07756.1"/>
    </source>
</evidence>
<dbReference type="EMBL" id="MN739485">
    <property type="protein sequence ID" value="QHT07756.1"/>
    <property type="molecule type" value="Genomic_DNA"/>
</dbReference>
<protein>
    <submittedName>
        <fullName evidence="1">Uncharacterized protein</fullName>
    </submittedName>
</protein>
<sequence length="110" mass="11977">MVLSSNDFEHDYAPYNEDQKSYVAVPKPSLNGGLYTGEAFASGAAYRNFPAPPDSVSLITNNLSSANPPPGAQQQFPDVFRPGNNLPIVNEKMKLNKYGDKYAIMCTKSS</sequence>
<name>A0A6C0CSD3_9ZZZZ</name>